<comment type="caution">
    <text evidence="9">The sequence shown here is derived from an EMBL/GenBank/DDBJ whole genome shotgun (WGS) entry which is preliminary data.</text>
</comment>
<dbReference type="EMBL" id="JARBJD010000054">
    <property type="protein sequence ID" value="KAK2956623.1"/>
    <property type="molecule type" value="Genomic_DNA"/>
</dbReference>
<name>A0ABQ9XYT3_9EUKA</name>
<dbReference type="InterPro" id="IPR012341">
    <property type="entry name" value="6hp_glycosidase-like_sf"/>
</dbReference>
<sequence length="607" mass="68245">MINIALIFFFFGLTSYASTSKPVSNQAMFPLTRKTPVSLPDTRDHKPKPEPIPTDPPTPPPQPPKPVDPVKPTEPTIPSDLIRFVDVNETSPANRWPKLPNETKCAERREAIKNAFLYGWVPYEKHAFGHDEIHPISKKPNNWLGGQATSIVDSLATMKLMGLEDEYQRCRDWIKNKMNVYKGGYANLFETGIRILAGFITAFDLTGEEFYLTKAEEIGDAIIVEFENNSKFFIPGNRVSLSKPSRKPTFEQRKKDILKDKTRTPGEFYTPNSTDLFHNRTTANDGSTAWLAEFGLFLEFVALSDRTGDDHYARYALRAAQTTLAASRRSPDVVLSGIDKQTGRGTGVHVVGAPADSFFEYLIKTELYTSPDTITMRDDQSEEKTLGDHWDKLMAGFETTVKTMPSGDKYFPGNAWETGFPHLTCFVAGNLALGSFLRSGWTLPKKGTPSAKHFSVAEDIVGTCHKMYNLSASGLSGEFVTVDGQFTAVGEYKLRPETIESMFYLFRFTGDEKYQDWAWEIFLALEKNCKLPPDDQGNPQGYASQANLNNAKSTPRDEQPSFLFAETLKYLYLIFSDPATVLPLDQWVFTTEGHPFARRKYLVPAKK</sequence>
<dbReference type="InterPro" id="IPR050749">
    <property type="entry name" value="Glycosyl_Hydrolase_47"/>
</dbReference>
<reference evidence="9 10" key="1">
    <citation type="journal article" date="2022" name="bioRxiv">
        <title>Genomics of Preaxostyla Flagellates Illuminates Evolutionary Transitions and the Path Towards Mitochondrial Loss.</title>
        <authorList>
            <person name="Novak L.V.F."/>
            <person name="Treitli S.C."/>
            <person name="Pyrih J."/>
            <person name="Halakuc P."/>
            <person name="Pipaliya S.V."/>
            <person name="Vacek V."/>
            <person name="Brzon O."/>
            <person name="Soukal P."/>
            <person name="Eme L."/>
            <person name="Dacks J.B."/>
            <person name="Karnkowska A."/>
            <person name="Elias M."/>
            <person name="Hampl V."/>
        </authorList>
    </citation>
    <scope>NUCLEOTIDE SEQUENCE [LARGE SCALE GENOMIC DNA]</scope>
    <source>
        <strain evidence="9">NAU3</strain>
        <tissue evidence="9">Gut</tissue>
    </source>
</reference>
<feature type="region of interest" description="Disordered" evidence="7">
    <location>
        <begin position="34"/>
        <end position="79"/>
    </location>
</feature>
<dbReference type="PANTHER" id="PTHR11742">
    <property type="entry name" value="MANNOSYL-OLIGOSACCHARIDE ALPHA-1,2-MANNOSIDASE-RELATED"/>
    <property type="match status" value="1"/>
</dbReference>
<accession>A0ABQ9XYT3</accession>
<evidence type="ECO:0000256" key="4">
    <source>
        <dbReference type="ARBA" id="ARBA00022801"/>
    </source>
</evidence>
<feature type="compositionally biased region" description="Pro residues" evidence="7">
    <location>
        <begin position="50"/>
        <end position="69"/>
    </location>
</feature>
<gene>
    <name evidence="9" type="ORF">BLNAU_8463</name>
</gene>
<comment type="similarity">
    <text evidence="3 6">Belongs to the glycosyl hydrolase 47 family.</text>
</comment>
<dbReference type="EC" id="3.2.1.-" evidence="6"/>
<protein>
    <recommendedName>
        <fullName evidence="6">alpha-1,2-Mannosidase</fullName>
        <ecNumber evidence="6">3.2.1.-</ecNumber>
    </recommendedName>
</protein>
<evidence type="ECO:0000313" key="10">
    <source>
        <dbReference type="Proteomes" id="UP001281761"/>
    </source>
</evidence>
<keyword evidence="4 6" id="KW-0378">Hydrolase</keyword>
<comment type="pathway">
    <text evidence="2">Protein modification; protein glycosylation.</text>
</comment>
<dbReference type="Pfam" id="PF01532">
    <property type="entry name" value="Glyco_hydro_47"/>
    <property type="match status" value="1"/>
</dbReference>
<keyword evidence="8" id="KW-0732">Signal</keyword>
<keyword evidence="6 9" id="KW-0326">Glycosidase</keyword>
<organism evidence="9 10">
    <name type="scientific">Blattamonas nauphoetae</name>
    <dbReference type="NCBI Taxonomy" id="2049346"/>
    <lineage>
        <taxon>Eukaryota</taxon>
        <taxon>Metamonada</taxon>
        <taxon>Preaxostyla</taxon>
        <taxon>Oxymonadida</taxon>
        <taxon>Blattamonas</taxon>
    </lineage>
</organism>
<feature type="compositionally biased region" description="Polar residues" evidence="7">
    <location>
        <begin position="537"/>
        <end position="553"/>
    </location>
</feature>
<feature type="signal peptide" evidence="8">
    <location>
        <begin position="1"/>
        <end position="19"/>
    </location>
</feature>
<dbReference type="PRINTS" id="PR00747">
    <property type="entry name" value="GLYHDRLASE47"/>
</dbReference>
<evidence type="ECO:0000313" key="9">
    <source>
        <dbReference type="EMBL" id="KAK2956623.1"/>
    </source>
</evidence>
<evidence type="ECO:0000256" key="6">
    <source>
        <dbReference type="RuleBase" id="RU361193"/>
    </source>
</evidence>
<dbReference type="SUPFAM" id="SSF48225">
    <property type="entry name" value="Seven-hairpin glycosidases"/>
    <property type="match status" value="1"/>
</dbReference>
<feature type="region of interest" description="Disordered" evidence="7">
    <location>
        <begin position="534"/>
        <end position="557"/>
    </location>
</feature>
<comment type="cofactor">
    <cofactor evidence="1">
        <name>Ca(2+)</name>
        <dbReference type="ChEBI" id="CHEBI:29108"/>
    </cofactor>
</comment>
<evidence type="ECO:0000256" key="3">
    <source>
        <dbReference type="ARBA" id="ARBA00007658"/>
    </source>
</evidence>
<dbReference type="InterPro" id="IPR036026">
    <property type="entry name" value="Seven-hairpin_glycosidases"/>
</dbReference>
<dbReference type="InterPro" id="IPR001382">
    <property type="entry name" value="Glyco_hydro_47"/>
</dbReference>
<evidence type="ECO:0000256" key="2">
    <source>
        <dbReference type="ARBA" id="ARBA00004922"/>
    </source>
</evidence>
<dbReference type="GO" id="GO:0004571">
    <property type="term" value="F:mannosyl-oligosaccharide 1,2-alpha-mannosidase activity"/>
    <property type="evidence" value="ECO:0007669"/>
    <property type="project" value="UniProtKB-EC"/>
</dbReference>
<dbReference type="Gene3D" id="1.50.10.10">
    <property type="match status" value="1"/>
</dbReference>
<feature type="chain" id="PRO_5046891382" description="alpha-1,2-Mannosidase" evidence="8">
    <location>
        <begin position="20"/>
        <end position="607"/>
    </location>
</feature>
<evidence type="ECO:0000256" key="1">
    <source>
        <dbReference type="ARBA" id="ARBA00001913"/>
    </source>
</evidence>
<keyword evidence="10" id="KW-1185">Reference proteome</keyword>
<keyword evidence="5" id="KW-1015">Disulfide bond</keyword>
<dbReference type="Proteomes" id="UP001281761">
    <property type="component" value="Unassembled WGS sequence"/>
</dbReference>
<evidence type="ECO:0000256" key="5">
    <source>
        <dbReference type="ARBA" id="ARBA00023157"/>
    </source>
</evidence>
<proteinExistence type="inferred from homology"/>
<evidence type="ECO:0000256" key="8">
    <source>
        <dbReference type="SAM" id="SignalP"/>
    </source>
</evidence>
<evidence type="ECO:0000256" key="7">
    <source>
        <dbReference type="SAM" id="MobiDB-lite"/>
    </source>
</evidence>